<evidence type="ECO:0000256" key="12">
    <source>
        <dbReference type="ARBA" id="ARBA00023159"/>
    </source>
</evidence>
<proteinExistence type="inferred from homology"/>
<comment type="domain">
    <text evidence="18">The E7 terminal domain is an intrinsically disordered domain, whose flexibility and conformational transitions confer target adaptability to the oncoprotein. It allows adaptation to a variety of protein targets and exposes the PEST degradation sequence that regulates its turnover in the cell.</text>
</comment>
<keyword evidence="8 18" id="KW-1114">Inhibition of host interferon signaling pathway by virus</keyword>
<dbReference type="Proteomes" id="UP000290570">
    <property type="component" value="Segment"/>
</dbReference>
<dbReference type="GO" id="GO:0039502">
    <property type="term" value="P:symbiont-mediated suppression of host type I interferon-mediated signaling pathway"/>
    <property type="evidence" value="ECO:0007669"/>
    <property type="project" value="UniProtKB-UniRule"/>
</dbReference>
<dbReference type="GO" id="GO:0052170">
    <property type="term" value="P:symbiont-mediated suppression of host innate immune response"/>
    <property type="evidence" value="ECO:0007669"/>
    <property type="project" value="UniProtKB-KW"/>
</dbReference>
<dbReference type="GO" id="GO:0003700">
    <property type="term" value="F:DNA-binding transcription factor activity"/>
    <property type="evidence" value="ECO:0007669"/>
    <property type="project" value="UniProtKB-UniRule"/>
</dbReference>
<dbReference type="SUPFAM" id="SSF161234">
    <property type="entry name" value="E7 C-terminal domain-like"/>
    <property type="match status" value="1"/>
</dbReference>
<keyword evidence="3 18" id="KW-1048">Host nucleus</keyword>
<dbReference type="GO" id="GO:0003677">
    <property type="term" value="F:DNA binding"/>
    <property type="evidence" value="ECO:0007669"/>
    <property type="project" value="UniProtKB-UniRule"/>
</dbReference>
<keyword evidence="2 18" id="KW-0244">Early protein</keyword>
<dbReference type="PIRSF" id="PIRSF003407">
    <property type="entry name" value="Papvi_E7"/>
    <property type="match status" value="1"/>
</dbReference>
<comment type="function">
    <text evidence="19">E7 protein has both transforming and trans-activating activities.</text>
</comment>
<keyword evidence="13 18" id="KW-0804">Transcription</keyword>
<dbReference type="GO" id="GO:0030430">
    <property type="term" value="C:host cell cytoplasm"/>
    <property type="evidence" value="ECO:0007669"/>
    <property type="project" value="UniProtKB-SubCell"/>
</dbReference>
<evidence type="ECO:0000256" key="16">
    <source>
        <dbReference type="ARBA" id="ARBA00023280"/>
    </source>
</evidence>
<keyword evidence="1 18" id="KW-1121">Modulation of host cell cycle by virus</keyword>
<name>A0A2D2ALK7_9PAPI</name>
<evidence type="ECO:0000256" key="10">
    <source>
        <dbReference type="ARBA" id="ARBA00023015"/>
    </source>
</evidence>
<dbReference type="GO" id="GO:0042025">
    <property type="term" value="C:host cell nucleus"/>
    <property type="evidence" value="ECO:0007669"/>
    <property type="project" value="UniProtKB-SubCell"/>
</dbReference>
<keyword evidence="9 18" id="KW-0862">Zinc</keyword>
<evidence type="ECO:0000256" key="1">
    <source>
        <dbReference type="ARBA" id="ARBA00022504"/>
    </source>
</evidence>
<evidence type="ECO:0000256" key="7">
    <source>
        <dbReference type="ARBA" id="ARBA00022771"/>
    </source>
</evidence>
<protein>
    <recommendedName>
        <fullName evidence="18 19">Protein E7</fullName>
    </recommendedName>
</protein>
<comment type="subcellular location">
    <subcellularLocation>
        <location evidence="18">Host cytoplasm</location>
    </subcellularLocation>
    <subcellularLocation>
        <location evidence="18">Host nucleus</location>
    </subcellularLocation>
    <text evidence="18">Predominantly found in the host nucleus.</text>
</comment>
<keyword evidence="10 18" id="KW-0805">Transcription regulation</keyword>
<organism evidence="20">
    <name type="scientific">Gammapapillomavirus 8</name>
    <dbReference type="NCBI Taxonomy" id="1175850"/>
    <lineage>
        <taxon>Viruses</taxon>
        <taxon>Monodnaviria</taxon>
        <taxon>Shotokuvirae</taxon>
        <taxon>Cossaviricota</taxon>
        <taxon>Papovaviricetes</taxon>
        <taxon>Zurhausenvirales</taxon>
        <taxon>Papillomaviridae</taxon>
        <taxon>Firstpapillomavirinae</taxon>
        <taxon>Gammapapillomavirus</taxon>
    </lineage>
</organism>
<accession>A0A2D2ALK7</accession>
<evidence type="ECO:0000256" key="17">
    <source>
        <dbReference type="ARBA" id="ARBA00023309"/>
    </source>
</evidence>
<evidence type="ECO:0000313" key="20">
    <source>
        <dbReference type="EMBL" id="ATQ38290.1"/>
    </source>
</evidence>
<keyword evidence="14 18" id="KW-1035">Host cytoplasm</keyword>
<keyword evidence="16 18" id="KW-0899">Viral immunoevasion</keyword>
<keyword evidence="12 18" id="KW-0010">Activator</keyword>
<evidence type="ECO:0000256" key="19">
    <source>
        <dbReference type="PIRNR" id="PIRNR003407"/>
    </source>
</evidence>
<keyword evidence="11 18" id="KW-0238">DNA-binding</keyword>
<evidence type="ECO:0000256" key="18">
    <source>
        <dbReference type="HAMAP-Rule" id="MF_04004"/>
    </source>
</evidence>
<comment type="similarity">
    <text evidence="18 19">Belongs to the papillomaviridae E7 protein family.</text>
</comment>
<gene>
    <name evidence="18 20" type="primary">E7</name>
</gene>
<evidence type="ECO:0000256" key="4">
    <source>
        <dbReference type="ARBA" id="ARBA00022581"/>
    </source>
</evidence>
<dbReference type="GO" id="GO:0039645">
    <property type="term" value="P:symbiont-mediated perturbation of host cell cycle G1/S transition checkpoint"/>
    <property type="evidence" value="ECO:0007669"/>
    <property type="project" value="UniProtKB-UniRule"/>
</dbReference>
<sequence>MIGAQSNYQDLNIELEDLVLPQNLIAEESLSPDVDPEEEEQKPYWVDTRCGTCTASVRVCILATSAAVCTLQILLQGELSIVCTRCSKGRQHGRST</sequence>
<evidence type="ECO:0000256" key="3">
    <source>
        <dbReference type="ARBA" id="ARBA00022562"/>
    </source>
</evidence>
<comment type="caution">
    <text evidence="18">Lacks conserved residue(s) required for the propagation of feature annotation.</text>
</comment>
<feature type="short sequence motif" description="Nuclear export signal" evidence="18">
    <location>
        <begin position="68"/>
        <end position="76"/>
    </location>
</feature>
<evidence type="ECO:0000256" key="8">
    <source>
        <dbReference type="ARBA" id="ARBA00022830"/>
    </source>
</evidence>
<dbReference type="GO" id="GO:0008270">
    <property type="term" value="F:zinc ion binding"/>
    <property type="evidence" value="ECO:0007669"/>
    <property type="project" value="UniProtKB-KW"/>
</dbReference>
<dbReference type="Pfam" id="PF00527">
    <property type="entry name" value="E7"/>
    <property type="match status" value="1"/>
</dbReference>
<keyword evidence="15" id="KW-0922">Interferon antiviral system evasion</keyword>
<evidence type="ECO:0000256" key="13">
    <source>
        <dbReference type="ARBA" id="ARBA00023163"/>
    </source>
</evidence>
<keyword evidence="6 18" id="KW-0479">Metal-binding</keyword>
<comment type="function">
    <text evidence="18">Plays a role in viral genome replication by driving entry of quiescent cells into the cell cycle. Stimulation of progression from G1 to S phase allows the virus to efficiently use the cellular DNA replicating machinery to achieve viral genome replication. E7 protein has both transforming and trans-activating activities. Induces the disassembly of the E2F1 transcription factor from RB1, with subsequent transcriptional activation of E2F1-regulated S-phase genes. Interferes with host histone deacetylation mediated by HDAC1 and HDAC2, leading to transcription activation. Plays also a role in the inhibition of both antiviral and antiproliferative functions of host interferon alpha. Interaction with host TMEM173/STING impairs the ability of TMEM173/STING to sense cytosolic DNA and promote the production of type I interferon (IFN-alpha and IFN-beta).</text>
</comment>
<dbReference type="GO" id="GO:0019904">
    <property type="term" value="F:protein domain specific binding"/>
    <property type="evidence" value="ECO:0007669"/>
    <property type="project" value="UniProtKB-UniRule"/>
</dbReference>
<evidence type="ECO:0000256" key="9">
    <source>
        <dbReference type="ARBA" id="ARBA00022833"/>
    </source>
</evidence>
<evidence type="ECO:0000256" key="5">
    <source>
        <dbReference type="ARBA" id="ARBA00022632"/>
    </source>
</evidence>
<comment type="subunit">
    <text evidence="18">Homodimer. Homooligomer. Interacts with host RB1; this interaction induces dissociation of RB1-E2F1 complex thereby disrupting RB1 activity. Interacts with host EP300; this interaction represses EP300 transcriptional activity. Interacts with protein E2; this interaction inhibits E7 oncogenic activity. Interacts with host TMEM173/STING; this interaction impairs the ability of TMEM173/STING to sense cytosolic DNA and promote the production of type I interferon (IFN-alpha and IFN-beta).</text>
</comment>
<reference evidence="20" key="1">
    <citation type="journal article" date="2018" name="MSphere">
        <title>Metagenomic Discovery of 83 New Human Papillomavirus Types in Patients with Immunodeficiency.</title>
        <authorList>
            <person name="Pastrana D.V."/>
            <person name="Peretti A."/>
            <person name="Welch N.L."/>
            <person name="Borgogna C."/>
            <person name="Olivero C."/>
            <person name="Badolato R."/>
            <person name="Notarangelo L.D."/>
            <person name="Gariglio M."/>
            <person name="FitzGerald P.C."/>
            <person name="McIntosh C.E."/>
            <person name="Reeves J."/>
            <person name="Starrett G.J."/>
            <person name="Bliskovsky V."/>
            <person name="Velez D."/>
            <person name="Brownell I."/>
            <person name="Yarchoan R."/>
            <person name="Wyvill K.M."/>
            <person name="Uldrick T.S."/>
            <person name="Maldarelli F."/>
            <person name="Lisco A."/>
            <person name="Sereti I."/>
            <person name="Gonzalez C.M."/>
            <person name="Androphy E.J."/>
            <person name="McBride A.A."/>
            <person name="Van Doorslaer K."/>
            <person name="Garcia F."/>
            <person name="Dvoretzky I."/>
            <person name="Liu J.S."/>
            <person name="Han J."/>
            <person name="Murphy P.M."/>
            <person name="McDermott D.H."/>
            <person name="Buck C.B."/>
        </authorList>
    </citation>
    <scope>NUCLEOTIDE SEQUENCE</scope>
    <source>
        <strain evidence="20">Gamma08_TVMBSHc33</strain>
    </source>
</reference>
<keyword evidence="17 18" id="KW-1078">G1/S host cell cycle checkpoint dysregulation by virus</keyword>
<keyword evidence="5 18" id="KW-1090">Inhibition of host innate immune response by virus</keyword>
<dbReference type="Gene3D" id="3.30.160.330">
    <property type="match status" value="1"/>
</dbReference>
<evidence type="ECO:0000256" key="14">
    <source>
        <dbReference type="ARBA" id="ARBA00023200"/>
    </source>
</evidence>
<dbReference type="InterPro" id="IPR000148">
    <property type="entry name" value="Papilloma_E7"/>
</dbReference>
<feature type="zinc finger region" evidence="18">
    <location>
        <begin position="50"/>
        <end position="86"/>
    </location>
</feature>
<dbReference type="HAMAP" id="MF_04004">
    <property type="entry name" value="PPV_E7"/>
    <property type="match status" value="1"/>
</dbReference>
<evidence type="ECO:0000256" key="11">
    <source>
        <dbReference type="ARBA" id="ARBA00023125"/>
    </source>
</evidence>
<keyword evidence="4 18" id="KW-0945">Host-virus interaction</keyword>
<dbReference type="GO" id="GO:0006351">
    <property type="term" value="P:DNA-templated transcription"/>
    <property type="evidence" value="ECO:0007669"/>
    <property type="project" value="UniProtKB-UniRule"/>
</dbReference>
<keyword evidence="7 18" id="KW-0863">Zinc-finger</keyword>
<evidence type="ECO:0000256" key="6">
    <source>
        <dbReference type="ARBA" id="ARBA00022723"/>
    </source>
</evidence>
<evidence type="ECO:0000256" key="15">
    <source>
        <dbReference type="ARBA" id="ARBA00023258"/>
    </source>
</evidence>
<dbReference type="EMBL" id="MF588707">
    <property type="protein sequence ID" value="ATQ38290.1"/>
    <property type="molecule type" value="Genomic_DNA"/>
</dbReference>
<evidence type="ECO:0000256" key="2">
    <source>
        <dbReference type="ARBA" id="ARBA00022518"/>
    </source>
</evidence>
<comment type="PTM">
    <text evidence="18">Highly phosphorylated.</text>
</comment>